<keyword evidence="1" id="KW-1017">Isopeptide bond</keyword>
<dbReference type="InterPro" id="IPR021893">
    <property type="entry name" value="ZMYM2-like_C"/>
</dbReference>
<dbReference type="Pfam" id="PF12012">
    <property type="entry name" value="DUF3504"/>
    <property type="match status" value="1"/>
</dbReference>
<feature type="compositionally biased region" description="Low complexity" evidence="4">
    <location>
        <begin position="61"/>
        <end position="79"/>
    </location>
</feature>
<evidence type="ECO:0000256" key="4">
    <source>
        <dbReference type="SAM" id="MobiDB-lite"/>
    </source>
</evidence>
<keyword evidence="2" id="KW-0597">Phosphoprotein</keyword>
<gene>
    <name evidence="6" type="ORF">SMN809_LOCUS25305</name>
</gene>
<evidence type="ECO:0000313" key="6">
    <source>
        <dbReference type="EMBL" id="CAF4282189.1"/>
    </source>
</evidence>
<evidence type="ECO:0000256" key="1">
    <source>
        <dbReference type="ARBA" id="ARBA00022499"/>
    </source>
</evidence>
<keyword evidence="3" id="KW-0832">Ubl conjugation</keyword>
<proteinExistence type="predicted"/>
<evidence type="ECO:0000256" key="3">
    <source>
        <dbReference type="ARBA" id="ARBA00022843"/>
    </source>
</evidence>
<name>A0A8S2THY5_9BILA</name>
<evidence type="ECO:0000256" key="2">
    <source>
        <dbReference type="ARBA" id="ARBA00022553"/>
    </source>
</evidence>
<feature type="non-terminal residue" evidence="6">
    <location>
        <position position="1"/>
    </location>
</feature>
<dbReference type="AlphaFoldDB" id="A0A8S2THY5"/>
<reference evidence="6" key="1">
    <citation type="submission" date="2021-02" db="EMBL/GenBank/DDBJ databases">
        <authorList>
            <person name="Nowell W R."/>
        </authorList>
    </citation>
    <scope>NUCLEOTIDE SEQUENCE</scope>
</reference>
<protein>
    <recommendedName>
        <fullName evidence="5">ZMYM2-like/QRICH1 C-terminal domain-containing protein</fullName>
    </recommendedName>
</protein>
<feature type="domain" description="ZMYM2-like/QRICH1 C-terminal" evidence="5">
    <location>
        <begin position="1"/>
        <end position="45"/>
    </location>
</feature>
<evidence type="ECO:0000313" key="7">
    <source>
        <dbReference type="Proteomes" id="UP000676336"/>
    </source>
</evidence>
<accession>A0A8S2THY5</accession>
<evidence type="ECO:0000259" key="5">
    <source>
        <dbReference type="Pfam" id="PF12012"/>
    </source>
</evidence>
<organism evidence="6 7">
    <name type="scientific">Rotaria magnacalcarata</name>
    <dbReference type="NCBI Taxonomy" id="392030"/>
    <lineage>
        <taxon>Eukaryota</taxon>
        <taxon>Metazoa</taxon>
        <taxon>Spiralia</taxon>
        <taxon>Gnathifera</taxon>
        <taxon>Rotifera</taxon>
        <taxon>Eurotatoria</taxon>
        <taxon>Bdelloidea</taxon>
        <taxon>Philodinida</taxon>
        <taxon>Philodinidae</taxon>
        <taxon>Rotaria</taxon>
    </lineage>
</organism>
<sequence>PEEIRGTADVFYLRPASEQLVDNSMWYSNESLSPTIIDQILNRLKLVSDFYNQTKPVEQGSTPSNGNNTVTSTTTMTNN</sequence>
<feature type="region of interest" description="Disordered" evidence="4">
    <location>
        <begin position="55"/>
        <end position="79"/>
    </location>
</feature>
<dbReference type="EMBL" id="CAJOBI010032889">
    <property type="protein sequence ID" value="CAF4282189.1"/>
    <property type="molecule type" value="Genomic_DNA"/>
</dbReference>
<comment type="caution">
    <text evidence="6">The sequence shown here is derived from an EMBL/GenBank/DDBJ whole genome shotgun (WGS) entry which is preliminary data.</text>
</comment>
<dbReference type="Proteomes" id="UP000676336">
    <property type="component" value="Unassembled WGS sequence"/>
</dbReference>